<protein>
    <submittedName>
        <fullName evidence="1">Uncharacterized protein</fullName>
    </submittedName>
</protein>
<proteinExistence type="predicted"/>
<organism evidence="1 2">
    <name type="scientific">Pseudocercospora fuligena</name>
    <dbReference type="NCBI Taxonomy" id="685502"/>
    <lineage>
        <taxon>Eukaryota</taxon>
        <taxon>Fungi</taxon>
        <taxon>Dikarya</taxon>
        <taxon>Ascomycota</taxon>
        <taxon>Pezizomycotina</taxon>
        <taxon>Dothideomycetes</taxon>
        <taxon>Dothideomycetidae</taxon>
        <taxon>Mycosphaerellales</taxon>
        <taxon>Mycosphaerellaceae</taxon>
        <taxon>Pseudocercospora</taxon>
    </lineage>
</organism>
<dbReference type="Proteomes" id="UP000660729">
    <property type="component" value="Unassembled WGS sequence"/>
</dbReference>
<keyword evidence="2" id="KW-1185">Reference proteome</keyword>
<evidence type="ECO:0000313" key="2">
    <source>
        <dbReference type="Proteomes" id="UP000660729"/>
    </source>
</evidence>
<feature type="non-terminal residue" evidence="1">
    <location>
        <position position="1"/>
    </location>
</feature>
<gene>
    <name evidence="1" type="ORF">HII31_01698</name>
</gene>
<reference evidence="1" key="1">
    <citation type="submission" date="2020-04" db="EMBL/GenBank/DDBJ databases">
        <title>Draft genome resource of the tomato pathogen Pseudocercospora fuligena.</title>
        <authorList>
            <person name="Zaccaron A."/>
        </authorList>
    </citation>
    <scope>NUCLEOTIDE SEQUENCE</scope>
    <source>
        <strain evidence="1">PF001</strain>
    </source>
</reference>
<accession>A0A8H6VM26</accession>
<sequence length="142" mass="14576">HRIKPERQTPNTFASCTLPVKARPLIGPKAASVRYTYNSAPQIIPRTAAPTAPTAPAIKTCGTGVAAATPSESLVRSPVCLAPVDSAPVALMSMTTGPVTPAELKAPAIDVTAGGSVDEPYILVLLVPNSTRFFAVLTIAAS</sequence>
<dbReference type="OrthoDB" id="10474587at2759"/>
<evidence type="ECO:0000313" key="1">
    <source>
        <dbReference type="EMBL" id="KAF7196780.1"/>
    </source>
</evidence>
<name>A0A8H6VM26_9PEZI</name>
<comment type="caution">
    <text evidence="1">The sequence shown here is derived from an EMBL/GenBank/DDBJ whole genome shotgun (WGS) entry which is preliminary data.</text>
</comment>
<dbReference type="AlphaFoldDB" id="A0A8H6VM26"/>
<dbReference type="EMBL" id="JABCIY010000022">
    <property type="protein sequence ID" value="KAF7196780.1"/>
    <property type="molecule type" value="Genomic_DNA"/>
</dbReference>